<gene>
    <name evidence="2" type="ORF">GBAR_LOCUS30439</name>
</gene>
<sequence>MAALKDIVAKRFLDDILGSVCKPGQWKVLVLDHLSTRIMSACCKMQDVMTKGVTRKWSLSPHAGPVSLSPHTQTHTHTH</sequence>
<dbReference type="SUPFAM" id="SSF56815">
    <property type="entry name" value="Sec1/munc18-like (SM) proteins"/>
    <property type="match status" value="1"/>
</dbReference>
<accession>A0AA35XFR3</accession>
<dbReference type="EMBL" id="CASHTH010004308">
    <property type="protein sequence ID" value="CAI8055809.1"/>
    <property type="molecule type" value="Genomic_DNA"/>
</dbReference>
<feature type="non-terminal residue" evidence="2">
    <location>
        <position position="1"/>
    </location>
</feature>
<protein>
    <submittedName>
        <fullName evidence="2">Syntaxin-binding protein 2</fullName>
    </submittedName>
</protein>
<dbReference type="Gene3D" id="3.40.50.2060">
    <property type="match status" value="1"/>
</dbReference>
<dbReference type="Proteomes" id="UP001174909">
    <property type="component" value="Unassembled WGS sequence"/>
</dbReference>
<keyword evidence="3" id="KW-1185">Reference proteome</keyword>
<comment type="caution">
    <text evidence="2">The sequence shown here is derived from an EMBL/GenBank/DDBJ whole genome shotgun (WGS) entry which is preliminary data.</text>
</comment>
<dbReference type="InterPro" id="IPR043154">
    <property type="entry name" value="Sec-1-like_dom1"/>
</dbReference>
<evidence type="ECO:0000313" key="3">
    <source>
        <dbReference type="Proteomes" id="UP001174909"/>
    </source>
</evidence>
<reference evidence="2" key="1">
    <citation type="submission" date="2023-03" db="EMBL/GenBank/DDBJ databases">
        <authorList>
            <person name="Steffen K."/>
            <person name="Cardenas P."/>
        </authorList>
    </citation>
    <scope>NUCLEOTIDE SEQUENCE</scope>
</reference>
<evidence type="ECO:0000313" key="2">
    <source>
        <dbReference type="EMBL" id="CAI8055809.1"/>
    </source>
</evidence>
<proteinExistence type="predicted"/>
<name>A0AA35XFR3_GEOBA</name>
<dbReference type="AlphaFoldDB" id="A0AA35XFR3"/>
<feature type="region of interest" description="Disordered" evidence="1">
    <location>
        <begin position="60"/>
        <end position="79"/>
    </location>
</feature>
<dbReference type="InterPro" id="IPR036045">
    <property type="entry name" value="Sec1-like_sf"/>
</dbReference>
<organism evidence="2 3">
    <name type="scientific">Geodia barretti</name>
    <name type="common">Barrett's horny sponge</name>
    <dbReference type="NCBI Taxonomy" id="519541"/>
    <lineage>
        <taxon>Eukaryota</taxon>
        <taxon>Metazoa</taxon>
        <taxon>Porifera</taxon>
        <taxon>Demospongiae</taxon>
        <taxon>Heteroscleromorpha</taxon>
        <taxon>Tetractinellida</taxon>
        <taxon>Astrophorina</taxon>
        <taxon>Geodiidae</taxon>
        <taxon>Geodia</taxon>
    </lineage>
</organism>
<evidence type="ECO:0000256" key="1">
    <source>
        <dbReference type="SAM" id="MobiDB-lite"/>
    </source>
</evidence>